<proteinExistence type="inferred from homology"/>
<dbReference type="EMBL" id="HBED01045117">
    <property type="protein sequence ID" value="CAD8324246.1"/>
    <property type="molecule type" value="Transcribed_RNA"/>
</dbReference>
<dbReference type="GO" id="GO:0005737">
    <property type="term" value="C:cytoplasm"/>
    <property type="evidence" value="ECO:0007669"/>
    <property type="project" value="UniProtKB-SubCell"/>
</dbReference>
<sequence length="247" mass="27030">MSRDSNYDHHISIFSPQGRLYQMEYAFKAASSASGLTGVAVRGKDSAAVVTQKKVPDRLMDPKSVSHIWNITPQIGCLCTGMLADCKAQVQRARYEAADFQFKYGYPIPVAALAKRIADVAQVYTQSASMRPLASVCLLIGVDDEKGPQVFKVDCAGHYLPFKAAASGQKEQEAANFLEKRVKDMPEYTSDQTVRQAIMCLGHVLGSDFRGSEIEVAMVEGKQGKFRSLDEEEIEGHLNAIADDADA</sequence>
<dbReference type="GO" id="GO:0006511">
    <property type="term" value="P:ubiquitin-dependent protein catabolic process"/>
    <property type="evidence" value="ECO:0007669"/>
    <property type="project" value="InterPro"/>
</dbReference>
<gene>
    <name evidence="10" type="ORF">TDUB1175_LOCUS22665</name>
</gene>
<keyword evidence="5 8" id="KW-0647">Proteasome</keyword>
<dbReference type="SUPFAM" id="SSF56235">
    <property type="entry name" value="N-terminal nucleophile aminohydrolases (Ntn hydrolases)"/>
    <property type="match status" value="1"/>
</dbReference>
<dbReference type="InterPro" id="IPR034642">
    <property type="entry name" value="Proteasome_subunit_alpha6"/>
</dbReference>
<evidence type="ECO:0000313" key="10">
    <source>
        <dbReference type="EMBL" id="CAD8324246.1"/>
    </source>
</evidence>
<evidence type="ECO:0000256" key="5">
    <source>
        <dbReference type="ARBA" id="ARBA00022942"/>
    </source>
</evidence>
<dbReference type="InterPro" id="IPR000426">
    <property type="entry name" value="Proteasome_asu_N"/>
</dbReference>
<comment type="similarity">
    <text evidence="8">Belongs to the peptidase T1A family.</text>
</comment>
<dbReference type="InterPro" id="IPR001353">
    <property type="entry name" value="Proteasome_sua/b"/>
</dbReference>
<dbReference type="Pfam" id="PF00227">
    <property type="entry name" value="Proteasome"/>
    <property type="match status" value="1"/>
</dbReference>
<dbReference type="Gene3D" id="3.60.20.10">
    <property type="entry name" value="Glutamine Phosphoribosylpyrophosphate, subunit 1, domain 1"/>
    <property type="match status" value="1"/>
</dbReference>
<feature type="domain" description="Proteasome alpha-type subunits" evidence="9">
    <location>
        <begin position="7"/>
        <end position="29"/>
    </location>
</feature>
<evidence type="ECO:0000256" key="7">
    <source>
        <dbReference type="ARBA" id="ARBA00026071"/>
    </source>
</evidence>
<dbReference type="InterPro" id="IPR050115">
    <property type="entry name" value="Proteasome_alpha"/>
</dbReference>
<keyword evidence="6" id="KW-0539">Nucleus</keyword>
<accession>A0A7R9WI81</accession>
<dbReference type="GO" id="GO:0005634">
    <property type="term" value="C:nucleus"/>
    <property type="evidence" value="ECO:0007669"/>
    <property type="project" value="UniProtKB-SubCell"/>
</dbReference>
<organism evidence="10">
    <name type="scientific">Pseudictyota dubia</name>
    <dbReference type="NCBI Taxonomy" id="2749911"/>
    <lineage>
        <taxon>Eukaryota</taxon>
        <taxon>Sar</taxon>
        <taxon>Stramenopiles</taxon>
        <taxon>Ochrophyta</taxon>
        <taxon>Bacillariophyta</taxon>
        <taxon>Mediophyceae</taxon>
        <taxon>Biddulphiophycidae</taxon>
        <taxon>Eupodiscales</taxon>
        <taxon>Odontellaceae</taxon>
        <taxon>Pseudictyota</taxon>
    </lineage>
</organism>
<reference evidence="10" key="1">
    <citation type="submission" date="2021-01" db="EMBL/GenBank/DDBJ databases">
        <authorList>
            <person name="Corre E."/>
            <person name="Pelletier E."/>
            <person name="Niang G."/>
            <person name="Scheremetjew M."/>
            <person name="Finn R."/>
            <person name="Kale V."/>
            <person name="Holt S."/>
            <person name="Cochrane G."/>
            <person name="Meng A."/>
            <person name="Brown T."/>
            <person name="Cohen L."/>
        </authorList>
    </citation>
    <scope>NUCLEOTIDE SEQUENCE</scope>
    <source>
        <strain evidence="10">CCMP147</strain>
    </source>
</reference>
<comment type="subunit">
    <text evidence="7">The 26S proteasome consists of a 20S proteasome core and two 19S regulatory subunits. The 20S proteasome core is composed of 28 subunits that are arranged in four stacked rings, resulting in a barrel-shaped structure. The two end rings are each formed by seven alpha subunits, and the two central rings are each formed by seven beta subunits. The catalytic chamber with the active sites is on the inside of the barrel.</text>
</comment>
<evidence type="ECO:0000256" key="6">
    <source>
        <dbReference type="ARBA" id="ARBA00023242"/>
    </source>
</evidence>
<dbReference type="CDD" id="cd03754">
    <property type="entry name" value="proteasome_alpha_type_6"/>
    <property type="match status" value="1"/>
</dbReference>
<dbReference type="PROSITE" id="PS51475">
    <property type="entry name" value="PROTEASOME_ALPHA_2"/>
    <property type="match status" value="1"/>
</dbReference>
<dbReference type="SMART" id="SM00948">
    <property type="entry name" value="Proteasome_A_N"/>
    <property type="match status" value="1"/>
</dbReference>
<evidence type="ECO:0000256" key="8">
    <source>
        <dbReference type="PROSITE-ProRule" id="PRU00808"/>
    </source>
</evidence>
<dbReference type="PANTHER" id="PTHR11599">
    <property type="entry name" value="PROTEASOME SUBUNIT ALPHA/BETA"/>
    <property type="match status" value="1"/>
</dbReference>
<dbReference type="InterPro" id="IPR029055">
    <property type="entry name" value="Ntn_hydrolases_N"/>
</dbReference>
<dbReference type="InterPro" id="IPR023332">
    <property type="entry name" value="Proteasome_alpha-type"/>
</dbReference>
<evidence type="ECO:0000256" key="4">
    <source>
        <dbReference type="ARBA" id="ARBA00022490"/>
    </source>
</evidence>
<name>A0A7R9WI81_9STRA</name>
<evidence type="ECO:0000256" key="2">
    <source>
        <dbReference type="ARBA" id="ARBA00004123"/>
    </source>
</evidence>
<evidence type="ECO:0000256" key="3">
    <source>
        <dbReference type="ARBA" id="ARBA00004496"/>
    </source>
</evidence>
<comment type="function">
    <text evidence="1">The proteasome is a multicatalytic proteinase complex which is characterized by its ability to cleave peptides with Arg, Phe, Tyr, Leu, and Glu adjacent to the leaving group at neutral or slightly basic pH. The proteasome has an ATP-dependent proteolytic activity.</text>
</comment>
<keyword evidence="4" id="KW-0963">Cytoplasm</keyword>
<protein>
    <recommendedName>
        <fullName evidence="9">Proteasome alpha-type subunits domain-containing protein</fullName>
    </recommendedName>
</protein>
<dbReference type="FunFam" id="3.60.20.10:FF:000055">
    <property type="entry name" value="Proteasome subunit alpha type"/>
    <property type="match status" value="1"/>
</dbReference>
<dbReference type="GO" id="GO:0019773">
    <property type="term" value="C:proteasome core complex, alpha-subunit complex"/>
    <property type="evidence" value="ECO:0007669"/>
    <property type="project" value="UniProtKB-UniRule"/>
</dbReference>
<evidence type="ECO:0000259" key="9">
    <source>
        <dbReference type="SMART" id="SM00948"/>
    </source>
</evidence>
<evidence type="ECO:0000256" key="1">
    <source>
        <dbReference type="ARBA" id="ARBA00002000"/>
    </source>
</evidence>
<dbReference type="AlphaFoldDB" id="A0A7R9WI81"/>
<comment type="subcellular location">
    <subcellularLocation>
        <location evidence="3">Cytoplasm</location>
    </subcellularLocation>
    <subcellularLocation>
        <location evidence="2">Nucleus</location>
    </subcellularLocation>
</comment>
<dbReference type="Pfam" id="PF10584">
    <property type="entry name" value="Proteasome_A_N"/>
    <property type="match status" value="1"/>
</dbReference>